<accession>A0A7Z0DC42</accession>
<feature type="transmembrane region" description="Helical" evidence="1">
    <location>
        <begin position="71"/>
        <end position="92"/>
    </location>
</feature>
<proteinExistence type="predicted"/>
<keyword evidence="1" id="KW-0812">Transmembrane</keyword>
<evidence type="ECO:0000256" key="1">
    <source>
        <dbReference type="SAM" id="Phobius"/>
    </source>
</evidence>
<dbReference type="RefSeq" id="WP_179446227.1">
    <property type="nucleotide sequence ID" value="NZ_JACBZS010000001.1"/>
</dbReference>
<name>A0A7Z0DC42_9ACTN</name>
<keyword evidence="3" id="KW-1185">Reference proteome</keyword>
<dbReference type="AlphaFoldDB" id="A0A7Z0DC42"/>
<feature type="transmembrane region" description="Helical" evidence="1">
    <location>
        <begin position="142"/>
        <end position="162"/>
    </location>
</feature>
<evidence type="ECO:0000313" key="2">
    <source>
        <dbReference type="EMBL" id="NYI72585.1"/>
    </source>
</evidence>
<reference evidence="2 3" key="1">
    <citation type="submission" date="2020-07" db="EMBL/GenBank/DDBJ databases">
        <title>Sequencing the genomes of 1000 actinobacteria strains.</title>
        <authorList>
            <person name="Klenk H.-P."/>
        </authorList>
    </citation>
    <scope>NUCLEOTIDE SEQUENCE [LARGE SCALE GENOMIC DNA]</scope>
    <source>
        <strain evidence="2 3">DSM 103164</strain>
    </source>
</reference>
<protein>
    <submittedName>
        <fullName evidence="2">Uncharacterized protein</fullName>
    </submittedName>
</protein>
<keyword evidence="1" id="KW-0472">Membrane</keyword>
<evidence type="ECO:0000313" key="3">
    <source>
        <dbReference type="Proteomes" id="UP000527616"/>
    </source>
</evidence>
<keyword evidence="1" id="KW-1133">Transmembrane helix</keyword>
<comment type="caution">
    <text evidence="2">The sequence shown here is derived from an EMBL/GenBank/DDBJ whole genome shotgun (WGS) entry which is preliminary data.</text>
</comment>
<organism evidence="2 3">
    <name type="scientific">Naumannella cuiyingiana</name>
    <dbReference type="NCBI Taxonomy" id="1347891"/>
    <lineage>
        <taxon>Bacteria</taxon>
        <taxon>Bacillati</taxon>
        <taxon>Actinomycetota</taxon>
        <taxon>Actinomycetes</taxon>
        <taxon>Propionibacteriales</taxon>
        <taxon>Propionibacteriaceae</taxon>
        <taxon>Naumannella</taxon>
    </lineage>
</organism>
<gene>
    <name evidence="2" type="ORF">GGQ54_003145</name>
</gene>
<dbReference type="EMBL" id="JACBZS010000001">
    <property type="protein sequence ID" value="NYI72585.1"/>
    <property type="molecule type" value="Genomic_DNA"/>
</dbReference>
<dbReference type="Proteomes" id="UP000527616">
    <property type="component" value="Unassembled WGS sequence"/>
</dbReference>
<feature type="transmembrane region" description="Helical" evidence="1">
    <location>
        <begin position="104"/>
        <end position="130"/>
    </location>
</feature>
<sequence>MTSVVVAAAVVLAVLAEGRTILVCLSAPAAGGAARLTRLGSIFLGTEAWVIAVIGMVNGVHPDLAHPLLEAAGGGAVAYIAGWMVRDLFLWAGPRLGPGLPARVLIAVGASAQVVGAAVLGVALVAALVSTGPPDAGPPGDLLGFVLLPVLVAGLVIQVGLVRLPPASYFRWAEGARPPADARIN</sequence>